<dbReference type="OrthoDB" id="7053339at2"/>
<keyword evidence="6 10" id="KW-0812">Transmembrane</keyword>
<feature type="domain" description="HemY N-terminal" evidence="11">
    <location>
        <begin position="26"/>
        <end position="133"/>
    </location>
</feature>
<evidence type="ECO:0000256" key="3">
    <source>
        <dbReference type="ARBA" id="ARBA00004744"/>
    </source>
</evidence>
<evidence type="ECO:0000256" key="4">
    <source>
        <dbReference type="ARBA" id="ARBA00022475"/>
    </source>
</evidence>
<dbReference type="GO" id="GO:0042168">
    <property type="term" value="P:heme metabolic process"/>
    <property type="evidence" value="ECO:0007669"/>
    <property type="project" value="InterPro"/>
</dbReference>
<dbReference type="Pfam" id="PF07219">
    <property type="entry name" value="HemY_N"/>
    <property type="match status" value="1"/>
</dbReference>
<protein>
    <submittedName>
        <fullName evidence="12">Putative protoheme IX biogenesis protein</fullName>
    </submittedName>
</protein>
<dbReference type="InterPro" id="IPR005254">
    <property type="entry name" value="Heme_biosyn_assoc_TPR_pro"/>
</dbReference>
<evidence type="ECO:0000256" key="2">
    <source>
        <dbReference type="ARBA" id="ARBA00004429"/>
    </source>
</evidence>
<evidence type="ECO:0000256" key="8">
    <source>
        <dbReference type="ARBA" id="ARBA00023136"/>
    </source>
</evidence>
<comment type="function">
    <text evidence="1">Involved in a late step of protoheme IX synthesis.</text>
</comment>
<dbReference type="GO" id="GO:0005886">
    <property type="term" value="C:plasma membrane"/>
    <property type="evidence" value="ECO:0007669"/>
    <property type="project" value="UniProtKB-SubCell"/>
</dbReference>
<comment type="pathway">
    <text evidence="3">Porphyrin-containing compound metabolism; protoheme biosynthesis.</text>
</comment>
<evidence type="ECO:0000256" key="7">
    <source>
        <dbReference type="ARBA" id="ARBA00022989"/>
    </source>
</evidence>
<dbReference type="STRING" id="1120980.GCA_000745955_00498"/>
<keyword evidence="13" id="KW-1185">Reference proteome</keyword>
<keyword evidence="4" id="KW-1003">Cell membrane</keyword>
<dbReference type="InterPro" id="IPR010817">
    <property type="entry name" value="HemY_N"/>
</dbReference>
<dbReference type="RefSeq" id="WP_034291354.1">
    <property type="nucleotide sequence ID" value="NZ_CP091519.2"/>
</dbReference>
<dbReference type="Gene3D" id="1.25.40.10">
    <property type="entry name" value="Tetratricopeptide repeat domain"/>
    <property type="match status" value="1"/>
</dbReference>
<feature type="transmembrane region" description="Helical" evidence="10">
    <location>
        <begin position="44"/>
        <end position="67"/>
    </location>
</feature>
<evidence type="ECO:0000256" key="5">
    <source>
        <dbReference type="ARBA" id="ARBA00022519"/>
    </source>
</evidence>
<dbReference type="Proteomes" id="UP000254209">
    <property type="component" value="Unassembled WGS sequence"/>
</dbReference>
<keyword evidence="5" id="KW-0997">Cell inner membrane</keyword>
<dbReference type="UniPathway" id="UPA00252"/>
<name>A0A376BSJ1_9NEIS</name>
<accession>A0A376BSJ1</accession>
<dbReference type="GO" id="GO:0006779">
    <property type="term" value="P:porphyrin-containing compound biosynthetic process"/>
    <property type="evidence" value="ECO:0007669"/>
    <property type="project" value="UniProtKB-KW"/>
</dbReference>
<keyword evidence="7 10" id="KW-1133">Transmembrane helix</keyword>
<evidence type="ECO:0000313" key="12">
    <source>
        <dbReference type="EMBL" id="SSY79818.1"/>
    </source>
</evidence>
<evidence type="ECO:0000256" key="10">
    <source>
        <dbReference type="SAM" id="Phobius"/>
    </source>
</evidence>
<reference evidence="12 13" key="1">
    <citation type="submission" date="2018-06" db="EMBL/GenBank/DDBJ databases">
        <authorList>
            <consortium name="Pathogen Informatics"/>
            <person name="Doyle S."/>
        </authorList>
    </citation>
    <scope>NUCLEOTIDE SEQUENCE [LARGE SCALE GENOMIC DNA]</scope>
    <source>
        <strain evidence="12 13">NCTC10283</strain>
    </source>
</reference>
<keyword evidence="8 10" id="KW-0472">Membrane</keyword>
<dbReference type="InterPro" id="IPR011990">
    <property type="entry name" value="TPR-like_helical_dom_sf"/>
</dbReference>
<evidence type="ECO:0000256" key="9">
    <source>
        <dbReference type="ARBA" id="ARBA00023244"/>
    </source>
</evidence>
<evidence type="ECO:0000313" key="13">
    <source>
        <dbReference type="Proteomes" id="UP000254209"/>
    </source>
</evidence>
<dbReference type="AlphaFoldDB" id="A0A376BSJ1"/>
<dbReference type="NCBIfam" id="TIGR00540">
    <property type="entry name" value="TPR_hemY_coli"/>
    <property type="match status" value="1"/>
</dbReference>
<comment type="subcellular location">
    <subcellularLocation>
        <location evidence="2">Cell inner membrane</location>
        <topology evidence="2">Multi-pass membrane protein</topology>
    </subcellularLocation>
</comment>
<dbReference type="SUPFAM" id="SSF48452">
    <property type="entry name" value="TPR-like"/>
    <property type="match status" value="1"/>
</dbReference>
<evidence type="ECO:0000256" key="1">
    <source>
        <dbReference type="ARBA" id="ARBA00002962"/>
    </source>
</evidence>
<evidence type="ECO:0000256" key="6">
    <source>
        <dbReference type="ARBA" id="ARBA00022692"/>
    </source>
</evidence>
<evidence type="ECO:0000259" key="11">
    <source>
        <dbReference type="Pfam" id="PF07219"/>
    </source>
</evidence>
<dbReference type="PROSITE" id="PS51257">
    <property type="entry name" value="PROKAR_LIPOPROTEIN"/>
    <property type="match status" value="1"/>
</dbReference>
<keyword evidence="9" id="KW-0627">Porphyrin biosynthesis</keyword>
<proteinExistence type="predicted"/>
<sequence>MKGLIWIIILFAAAVGCALLIQHFPGDVYAHVGSYMIRMNVRLFVVGLIITMIMLHFLLKFIFGVLATPGKMSRFGSSRKSRKALESLNEAGVAFFEGRYQKAASEAAKVLSNQHAGDNRVLALMIAAQANHRIGEQGKRDGYLKDMETHLPAKAQLPRYLLQAESAMARKDYVSAEESLTAAAQLDKNLPEVLGLQLRLAVAKNHPLEILETVDKLQKGSHLAMEEVLNYRGMAYRRLVENAANAKALKEALNRIPNEMKSGDLCVVIAEKYAALGLHQEAAAWVRSYYPHTHHVDLLHVFANSVRYLNDTEQRKAIDIADGWLKSKPDDAELLSCLGDLAITKQLWGKAQTYLEASIGIKPTAHARLALAKVFDETQAVGAADEQRRLVLGEMAQ</sequence>
<dbReference type="EMBL" id="UFSO01000003">
    <property type="protein sequence ID" value="SSY79818.1"/>
    <property type="molecule type" value="Genomic_DNA"/>
</dbReference>
<organism evidence="12 13">
    <name type="scientific">Alysiella crassa</name>
    <dbReference type="NCBI Taxonomy" id="153491"/>
    <lineage>
        <taxon>Bacteria</taxon>
        <taxon>Pseudomonadati</taxon>
        <taxon>Pseudomonadota</taxon>
        <taxon>Betaproteobacteria</taxon>
        <taxon>Neisseriales</taxon>
        <taxon>Neisseriaceae</taxon>
        <taxon>Alysiella</taxon>
    </lineage>
</organism>
<gene>
    <name evidence="12" type="ORF">NCTC10283_01503</name>
</gene>